<evidence type="ECO:0000313" key="4">
    <source>
        <dbReference type="Proteomes" id="UP000003277"/>
    </source>
</evidence>
<organism evidence="3 4">
    <name type="scientific">Dialister succinatiphilus YIT 11850</name>
    <dbReference type="NCBI Taxonomy" id="742743"/>
    <lineage>
        <taxon>Bacteria</taxon>
        <taxon>Bacillati</taxon>
        <taxon>Bacillota</taxon>
        <taxon>Negativicutes</taxon>
        <taxon>Veillonellales</taxon>
        <taxon>Veillonellaceae</taxon>
        <taxon>Dialister</taxon>
    </lineage>
</organism>
<protein>
    <recommendedName>
        <fullName evidence="5">Beta-lactamase-related domain-containing protein</fullName>
    </recommendedName>
</protein>
<gene>
    <name evidence="3" type="ORF">HMPREF9453_01172</name>
</gene>
<evidence type="ECO:0008006" key="5">
    <source>
        <dbReference type="Google" id="ProtNLM"/>
    </source>
</evidence>
<dbReference type="AlphaFoldDB" id="H1D0N4"/>
<dbReference type="SUPFAM" id="SSF56601">
    <property type="entry name" value="beta-lactamase/transpeptidase-like"/>
    <property type="match status" value="1"/>
</dbReference>
<dbReference type="Proteomes" id="UP000003277">
    <property type="component" value="Unassembled WGS sequence"/>
</dbReference>
<proteinExistence type="predicted"/>
<dbReference type="OrthoDB" id="846150at2"/>
<reference evidence="3 4" key="1">
    <citation type="submission" date="2011-11" db="EMBL/GenBank/DDBJ databases">
        <title>The Genome Sequence of Dialister succinatiphilus YIT 11850.</title>
        <authorList>
            <consortium name="The Broad Institute Genome Sequencing Platform"/>
            <person name="Earl A."/>
            <person name="Ward D."/>
            <person name="Feldgarden M."/>
            <person name="Gevers D."/>
            <person name="Morotomi M."/>
            <person name="Young S.K."/>
            <person name="Zeng Q."/>
            <person name="Gargeya S."/>
            <person name="Fitzgerald M."/>
            <person name="Haas B."/>
            <person name="Abouelleil A."/>
            <person name="Alvarado L."/>
            <person name="Arachchi H.M."/>
            <person name="Berlin A."/>
            <person name="Brown A."/>
            <person name="Chapman S.B."/>
            <person name="Dunbar C."/>
            <person name="Gearin G."/>
            <person name="Goldberg J."/>
            <person name="Griggs A."/>
            <person name="Gujja S."/>
            <person name="Heiman D."/>
            <person name="Howarth C."/>
            <person name="Lui A."/>
            <person name="MacDonald P.J.P."/>
            <person name="Montmayeur A."/>
            <person name="Murphy C."/>
            <person name="Neiman D."/>
            <person name="Pearson M."/>
            <person name="Priest M."/>
            <person name="Roberts A."/>
            <person name="Saif S."/>
            <person name="Shea T."/>
            <person name="Sisk P."/>
            <person name="Stolte C."/>
            <person name="Sykes S."/>
            <person name="Wortman J."/>
            <person name="Nusbaum C."/>
            <person name="Birren B."/>
        </authorList>
    </citation>
    <scope>NUCLEOTIDE SEQUENCE [LARGE SCALE GENOMIC DNA]</scope>
    <source>
        <strain evidence="3 4">YIT 11850</strain>
    </source>
</reference>
<dbReference type="InterPro" id="IPR001466">
    <property type="entry name" value="Beta-lactam-related"/>
</dbReference>
<dbReference type="Pfam" id="PF00144">
    <property type="entry name" value="Beta-lactamase"/>
    <property type="match status" value="1"/>
</dbReference>
<feature type="domain" description="Beta-lactamase-related" evidence="1">
    <location>
        <begin position="10"/>
        <end position="328"/>
    </location>
</feature>
<dbReference type="Gene3D" id="3.40.710.10">
    <property type="entry name" value="DD-peptidase/beta-lactamase superfamily"/>
    <property type="match status" value="1"/>
</dbReference>
<evidence type="ECO:0000259" key="2">
    <source>
        <dbReference type="Pfam" id="PF11954"/>
    </source>
</evidence>
<dbReference type="PANTHER" id="PTHR46825:SF15">
    <property type="entry name" value="BETA-LACTAMASE-RELATED DOMAIN-CONTAINING PROTEIN"/>
    <property type="match status" value="1"/>
</dbReference>
<dbReference type="Pfam" id="PF11954">
    <property type="entry name" value="DUF3471"/>
    <property type="match status" value="1"/>
</dbReference>
<dbReference type="RefSeq" id="WP_008859666.1">
    <property type="nucleotide sequence ID" value="NZ_JH591188.1"/>
</dbReference>
<accession>H1D0N4</accession>
<evidence type="ECO:0000259" key="1">
    <source>
        <dbReference type="Pfam" id="PF00144"/>
    </source>
</evidence>
<dbReference type="InterPro" id="IPR050491">
    <property type="entry name" value="AmpC-like"/>
</dbReference>
<name>H1D0N4_9FIRM</name>
<comment type="caution">
    <text evidence="3">The sequence shown here is derived from an EMBL/GenBank/DDBJ whole genome shotgun (WGS) entry which is preliminary data.</text>
</comment>
<dbReference type="PANTHER" id="PTHR46825">
    <property type="entry name" value="D-ALANYL-D-ALANINE-CARBOXYPEPTIDASE/ENDOPEPTIDASE AMPH"/>
    <property type="match status" value="1"/>
</dbReference>
<feature type="domain" description="Peptidase S12 Pab87-related C-terminal" evidence="2">
    <location>
        <begin position="382"/>
        <end position="476"/>
    </location>
</feature>
<keyword evidence="4" id="KW-1185">Reference proteome</keyword>
<dbReference type="PATRIC" id="fig|742743.3.peg.1191"/>
<dbReference type="InterPro" id="IPR021860">
    <property type="entry name" value="Peptidase_S12_Pab87-rel_C"/>
</dbReference>
<evidence type="ECO:0000313" key="3">
    <source>
        <dbReference type="EMBL" id="EHO62913.1"/>
    </source>
</evidence>
<dbReference type="InterPro" id="IPR012338">
    <property type="entry name" value="Beta-lactam/transpept-like"/>
</dbReference>
<dbReference type="STRING" id="742743.HMPREF9453_01172"/>
<sequence>MTMDYEKLFSLIRQMMDYYSIPGMALGIITPDKVHTEGFGIRDGAGHPFLPDTISGIGSCSKSMTAFAVMRLAEKGLLDIDEPVASYIPGFALWDEAASRQVTLRDMLCHRTGVGGHDGAWPDNSISRVDYLKRLKYLEPNAPFRSLAQYSNVMYAAIGGIMEAVSGKKWETILREEIFEPLGMDRTFCLMDEAASDENCAMPFRWNQGLHEIPRWNIDQAGPCGSVMSSAEDMVKWISLHMEGGKKEGAYLLSPSDFMEMHRPQILMDYPHVRGGRSLGYGFGWRVMEYHGALVQQHTGKIEGYSAFQFYIPSLSSGAVYLQNLHAPDNPLIFALQGFLLDAFLGREEEDWYGMYTEKGKSHAPEDMYHHLEFDCLPKSSARGPLSHGAEDYRGTYFHPGYGTFRVTEREGRFYLQEREVKDRPMTHLYYDTFSVENVKEDTDLYRLPLTFYADDAGDIAGFHLLMEPKVHPLCFKKVEMV</sequence>
<dbReference type="EMBL" id="ADLT01000038">
    <property type="protein sequence ID" value="EHO62913.1"/>
    <property type="molecule type" value="Genomic_DNA"/>
</dbReference>
<dbReference type="HOGENOM" id="CLU_020027_14_3_9"/>
<dbReference type="Gene3D" id="2.40.128.600">
    <property type="match status" value="1"/>
</dbReference>
<dbReference type="eggNOG" id="COG1680">
    <property type="taxonomic scope" value="Bacteria"/>
</dbReference>